<organism evidence="3 4">
    <name type="scientific">Coniochaeta hoffmannii</name>
    <dbReference type="NCBI Taxonomy" id="91930"/>
    <lineage>
        <taxon>Eukaryota</taxon>
        <taxon>Fungi</taxon>
        <taxon>Dikarya</taxon>
        <taxon>Ascomycota</taxon>
        <taxon>Pezizomycotina</taxon>
        <taxon>Sordariomycetes</taxon>
        <taxon>Sordariomycetidae</taxon>
        <taxon>Coniochaetales</taxon>
        <taxon>Coniochaetaceae</taxon>
        <taxon>Coniochaeta</taxon>
    </lineage>
</organism>
<feature type="region of interest" description="Disordered" evidence="2">
    <location>
        <begin position="315"/>
        <end position="385"/>
    </location>
</feature>
<dbReference type="Proteomes" id="UP001174691">
    <property type="component" value="Unassembled WGS sequence"/>
</dbReference>
<evidence type="ECO:0000256" key="1">
    <source>
        <dbReference type="SAM" id="Coils"/>
    </source>
</evidence>
<feature type="compositionally biased region" description="Low complexity" evidence="2">
    <location>
        <begin position="177"/>
        <end position="186"/>
    </location>
</feature>
<feature type="compositionally biased region" description="Basic and acidic residues" evidence="2">
    <location>
        <begin position="349"/>
        <end position="362"/>
    </location>
</feature>
<name>A0AA38VEL8_9PEZI</name>
<feature type="region of interest" description="Disordered" evidence="2">
    <location>
        <begin position="120"/>
        <end position="204"/>
    </location>
</feature>
<reference evidence="3" key="1">
    <citation type="submission" date="2022-07" db="EMBL/GenBank/DDBJ databases">
        <title>Fungi with potential for degradation of polypropylene.</title>
        <authorList>
            <person name="Gostincar C."/>
        </authorList>
    </citation>
    <scope>NUCLEOTIDE SEQUENCE</scope>
    <source>
        <strain evidence="3">EXF-13287</strain>
    </source>
</reference>
<feature type="compositionally biased region" description="Basic and acidic residues" evidence="2">
    <location>
        <begin position="316"/>
        <end position="330"/>
    </location>
</feature>
<dbReference type="AlphaFoldDB" id="A0AA38VEL8"/>
<keyword evidence="4" id="KW-1185">Reference proteome</keyword>
<evidence type="ECO:0000313" key="3">
    <source>
        <dbReference type="EMBL" id="KAJ9134858.1"/>
    </source>
</evidence>
<evidence type="ECO:0000313" key="4">
    <source>
        <dbReference type="Proteomes" id="UP001174691"/>
    </source>
</evidence>
<feature type="compositionally biased region" description="Basic residues" evidence="2">
    <location>
        <begin position="331"/>
        <end position="348"/>
    </location>
</feature>
<keyword evidence="1" id="KW-0175">Coiled coil</keyword>
<proteinExistence type="predicted"/>
<feature type="coiled-coil region" evidence="1">
    <location>
        <begin position="29"/>
        <end position="63"/>
    </location>
</feature>
<accession>A0AA38VEL8</accession>
<feature type="compositionally biased region" description="Polar residues" evidence="2">
    <location>
        <begin position="136"/>
        <end position="169"/>
    </location>
</feature>
<sequence length="385" mass="43251">MSVSLEEFRASEIQKAVQNAAAGFAEHFLKALQQGESSLTEDLEEVKRESEALEALRQKVIRKSEALKTKIRLQDDKSTGMVAFLSATFPNAPLDTIRLAWEAHGDVIPPVIRQWLAEQGDKSQPLPSPALSSASNNDNHVSSRETVPQGTEAQDSTISVSSEPLTRDTSSAKRPADTTATSLDLTANKRHRPSPSDYWFEPSVEPTGPVRTQRYRGTVFLYQVDGIHWAFRSPSAGPGYFVLLCQDPETERDFPGFKFDPWSRNRAKSHYTQQQYCHDEVIAEHLVSEAAIIQRYGYLVEDMTEESAAASNQVIEDLRKKKEKEKEARRNYKHKSRSSHNQGHRKQHSHSESRQAEERVAEADMGLYGTAYDPPGAEEPVRSDL</sequence>
<comment type="caution">
    <text evidence="3">The sequence shown here is derived from an EMBL/GenBank/DDBJ whole genome shotgun (WGS) entry which is preliminary data.</text>
</comment>
<evidence type="ECO:0000256" key="2">
    <source>
        <dbReference type="SAM" id="MobiDB-lite"/>
    </source>
</evidence>
<protein>
    <submittedName>
        <fullName evidence="3">Uncharacterized protein</fullName>
    </submittedName>
</protein>
<dbReference type="EMBL" id="JANBVN010000173">
    <property type="protein sequence ID" value="KAJ9134858.1"/>
    <property type="molecule type" value="Genomic_DNA"/>
</dbReference>
<gene>
    <name evidence="3" type="ORF">NKR19_g8484</name>
</gene>